<dbReference type="Proteomes" id="UP000658320">
    <property type="component" value="Unassembled WGS sequence"/>
</dbReference>
<feature type="transmembrane region" description="Helical" evidence="1">
    <location>
        <begin position="55"/>
        <end position="72"/>
    </location>
</feature>
<name>A0A918FNX5_9ACTN</name>
<keyword evidence="1" id="KW-0472">Membrane</keyword>
<dbReference type="EMBL" id="BMSX01000041">
    <property type="protein sequence ID" value="GGR61310.1"/>
    <property type="molecule type" value="Genomic_DNA"/>
</dbReference>
<evidence type="ECO:0000313" key="3">
    <source>
        <dbReference type="Proteomes" id="UP000658320"/>
    </source>
</evidence>
<keyword evidence="3" id="KW-1185">Reference proteome</keyword>
<feature type="transmembrane region" description="Helical" evidence="1">
    <location>
        <begin position="79"/>
        <end position="95"/>
    </location>
</feature>
<evidence type="ECO:0000313" key="2">
    <source>
        <dbReference type="EMBL" id="GGR61310.1"/>
    </source>
</evidence>
<sequence length="99" mass="9849">MTKPTLLLTATAGLIAAIVAVSWFPASPLLAALVGYTAVVGTLAHGTGAPVLRTLGASVVILAAAVAMLLRVLRQVIDIALWILTAGAGAALYTAKATA</sequence>
<evidence type="ECO:0000256" key="1">
    <source>
        <dbReference type="SAM" id="Phobius"/>
    </source>
</evidence>
<reference evidence="2" key="1">
    <citation type="journal article" date="2014" name="Int. J. Syst. Evol. Microbiol.">
        <title>Complete genome sequence of Corynebacterium casei LMG S-19264T (=DSM 44701T), isolated from a smear-ripened cheese.</title>
        <authorList>
            <consortium name="US DOE Joint Genome Institute (JGI-PGF)"/>
            <person name="Walter F."/>
            <person name="Albersmeier A."/>
            <person name="Kalinowski J."/>
            <person name="Ruckert C."/>
        </authorList>
    </citation>
    <scope>NUCLEOTIDE SEQUENCE</scope>
    <source>
        <strain evidence="2">JCM 4346</strain>
    </source>
</reference>
<comment type="caution">
    <text evidence="2">The sequence shown here is derived from an EMBL/GenBank/DDBJ whole genome shotgun (WGS) entry which is preliminary data.</text>
</comment>
<protein>
    <submittedName>
        <fullName evidence="2">Uncharacterized protein</fullName>
    </submittedName>
</protein>
<gene>
    <name evidence="2" type="ORF">GCM10010251_92600</name>
</gene>
<keyword evidence="1" id="KW-0812">Transmembrane</keyword>
<keyword evidence="1" id="KW-1133">Transmembrane helix</keyword>
<proteinExistence type="predicted"/>
<reference evidence="2" key="2">
    <citation type="submission" date="2020-09" db="EMBL/GenBank/DDBJ databases">
        <authorList>
            <person name="Sun Q."/>
            <person name="Ohkuma M."/>
        </authorList>
    </citation>
    <scope>NUCLEOTIDE SEQUENCE</scope>
    <source>
        <strain evidence="2">JCM 4346</strain>
    </source>
</reference>
<dbReference type="RefSeq" id="WP_189944065.1">
    <property type="nucleotide sequence ID" value="NZ_BMSX01000041.1"/>
</dbReference>
<accession>A0A918FNX5</accession>
<dbReference type="AlphaFoldDB" id="A0A918FNX5"/>
<organism evidence="2 3">
    <name type="scientific">Streptomyces aurantiogriseus</name>
    <dbReference type="NCBI Taxonomy" id="66870"/>
    <lineage>
        <taxon>Bacteria</taxon>
        <taxon>Bacillati</taxon>
        <taxon>Actinomycetota</taxon>
        <taxon>Actinomycetes</taxon>
        <taxon>Kitasatosporales</taxon>
        <taxon>Streptomycetaceae</taxon>
        <taxon>Streptomyces</taxon>
    </lineage>
</organism>